<keyword evidence="2" id="KW-1185">Reference proteome</keyword>
<proteinExistence type="predicted"/>
<organism evidence="1 2">
    <name type="scientific">Isoptericola hypogeus</name>
    <dbReference type="NCBI Taxonomy" id="300179"/>
    <lineage>
        <taxon>Bacteria</taxon>
        <taxon>Bacillati</taxon>
        <taxon>Actinomycetota</taxon>
        <taxon>Actinomycetes</taxon>
        <taxon>Micrococcales</taxon>
        <taxon>Promicromonosporaceae</taxon>
        <taxon>Isoptericola</taxon>
    </lineage>
</organism>
<accession>A0ABN2IR20</accession>
<evidence type="ECO:0000313" key="2">
    <source>
        <dbReference type="Proteomes" id="UP001501138"/>
    </source>
</evidence>
<reference evidence="1 2" key="1">
    <citation type="journal article" date="2019" name="Int. J. Syst. Evol. Microbiol.">
        <title>The Global Catalogue of Microorganisms (GCM) 10K type strain sequencing project: providing services to taxonomists for standard genome sequencing and annotation.</title>
        <authorList>
            <consortium name="The Broad Institute Genomics Platform"/>
            <consortium name="The Broad Institute Genome Sequencing Center for Infectious Disease"/>
            <person name="Wu L."/>
            <person name="Ma J."/>
        </authorList>
    </citation>
    <scope>NUCLEOTIDE SEQUENCE [LARGE SCALE GENOMIC DNA]</scope>
    <source>
        <strain evidence="1 2">JCM 15589</strain>
    </source>
</reference>
<name>A0ABN2IR20_9MICO</name>
<evidence type="ECO:0000313" key="1">
    <source>
        <dbReference type="EMBL" id="GAA1709987.1"/>
    </source>
</evidence>
<gene>
    <name evidence="1" type="ORF">GCM10009809_02920</name>
</gene>
<dbReference type="EMBL" id="BAAAPM010000002">
    <property type="protein sequence ID" value="GAA1709987.1"/>
    <property type="molecule type" value="Genomic_DNA"/>
</dbReference>
<comment type="caution">
    <text evidence="1">The sequence shown here is derived from an EMBL/GenBank/DDBJ whole genome shotgun (WGS) entry which is preliminary data.</text>
</comment>
<protein>
    <submittedName>
        <fullName evidence="1">Uncharacterized protein</fullName>
    </submittedName>
</protein>
<dbReference type="Proteomes" id="UP001501138">
    <property type="component" value="Unassembled WGS sequence"/>
</dbReference>
<sequence length="160" mass="17580">MTIKNIGTKTAPYKKKVTVKPRVTRSGQVAVKSKTISVRHDGKKIASNVRQVRLKAGTYKVATKVRYRTYTVKASTGAKVWSAVKVKTKAQKLVVRQGKRPSRTTPVSTYDCPSWAPIKGNQSGIYHVPGGNFYDQTTPEECFTTESAARDAGYRASRAG</sequence>